<reference evidence="1 2" key="1">
    <citation type="submission" date="2020-08" db="EMBL/GenBank/DDBJ databases">
        <title>Cohnella phylogeny.</title>
        <authorList>
            <person name="Dunlap C."/>
        </authorList>
    </citation>
    <scope>NUCLEOTIDE SEQUENCE [LARGE SCALE GENOMIC DNA]</scope>
    <source>
        <strain evidence="1 2">DSM 28246</strain>
    </source>
</reference>
<organism evidence="1 2">
    <name type="scientific">Cohnella nanjingensis</name>
    <dbReference type="NCBI Taxonomy" id="1387779"/>
    <lineage>
        <taxon>Bacteria</taxon>
        <taxon>Bacillati</taxon>
        <taxon>Bacillota</taxon>
        <taxon>Bacilli</taxon>
        <taxon>Bacillales</taxon>
        <taxon>Paenibacillaceae</taxon>
        <taxon>Cohnella</taxon>
    </lineage>
</organism>
<name>A0A7X0RM91_9BACL</name>
<proteinExistence type="predicted"/>
<dbReference type="Proteomes" id="UP000547209">
    <property type="component" value="Unassembled WGS sequence"/>
</dbReference>
<protein>
    <recommendedName>
        <fullName evidence="3">HIRAN domain-containing protein</fullName>
    </recommendedName>
</protein>
<comment type="caution">
    <text evidence="1">The sequence shown here is derived from an EMBL/GenBank/DDBJ whole genome shotgun (WGS) entry which is preliminary data.</text>
</comment>
<dbReference type="AlphaFoldDB" id="A0A7X0RM91"/>
<gene>
    <name evidence="1" type="ORF">H7C19_05140</name>
</gene>
<evidence type="ECO:0000313" key="1">
    <source>
        <dbReference type="EMBL" id="MBB6670067.1"/>
    </source>
</evidence>
<keyword evidence="2" id="KW-1185">Reference proteome</keyword>
<evidence type="ECO:0000313" key="2">
    <source>
        <dbReference type="Proteomes" id="UP000547209"/>
    </source>
</evidence>
<accession>A0A7X0RM91</accession>
<dbReference type="EMBL" id="JACJVP010000006">
    <property type="protein sequence ID" value="MBB6670067.1"/>
    <property type="molecule type" value="Genomic_DNA"/>
</dbReference>
<sequence>MGSSGIGSFGDLKTPSNNELCLRTMKEVLLEEVSLSQYFGNHTDVPPKNHPVEVSSSTINGRIVVISSNNLEIIGYMPSRFSYLLGCMKKGHNYVGNVIFSTNVPIPKVMVNLDAN</sequence>
<evidence type="ECO:0008006" key="3">
    <source>
        <dbReference type="Google" id="ProtNLM"/>
    </source>
</evidence>